<dbReference type="RefSeq" id="WP_320501226.1">
    <property type="nucleotide sequence ID" value="NZ_JAXCLX010000002.1"/>
</dbReference>
<evidence type="ECO:0000313" key="2">
    <source>
        <dbReference type="Proteomes" id="UP001271769"/>
    </source>
</evidence>
<keyword evidence="2" id="KW-1185">Reference proteome</keyword>
<protein>
    <submittedName>
        <fullName evidence="1">Uncharacterized protein</fullName>
    </submittedName>
</protein>
<sequence>MIDLFVYRRPALQQSVEDRYQEITKKMLLVDQPFGWQGMKLPPTPSFDEDGLTAHFEVSYPSSNIHHHGYFHLRDANYLSEDRAAKDDAMSFSIGQRDQPQYSNILLKYFPQLVAAFDAYRAVAYFDNYVVLYYQTYAEALKKLRTRPDVNVNGRNNIFTLHPAQYWDAELCQRAMGYGRDEVIKRLTGKVPLVRPLMDGVYVVFNDNPDLTFDEFCAYNDRLKPVLGLQ</sequence>
<gene>
    <name evidence="1" type="ORF">SMD31_12490</name>
</gene>
<proteinExistence type="predicted"/>
<comment type="caution">
    <text evidence="1">The sequence shown here is derived from an EMBL/GenBank/DDBJ whole genome shotgun (WGS) entry which is preliminary data.</text>
</comment>
<name>A0ABU5E0F1_9PROT</name>
<organism evidence="1 2">
    <name type="scientific">Dongia rigui</name>
    <dbReference type="NCBI Taxonomy" id="940149"/>
    <lineage>
        <taxon>Bacteria</taxon>
        <taxon>Pseudomonadati</taxon>
        <taxon>Pseudomonadota</taxon>
        <taxon>Alphaproteobacteria</taxon>
        <taxon>Rhodospirillales</taxon>
        <taxon>Dongiaceae</taxon>
        <taxon>Dongia</taxon>
    </lineage>
</organism>
<accession>A0ABU5E0F1</accession>
<dbReference type="Proteomes" id="UP001271769">
    <property type="component" value="Unassembled WGS sequence"/>
</dbReference>
<dbReference type="EMBL" id="JAXCLX010000002">
    <property type="protein sequence ID" value="MDY0872752.1"/>
    <property type="molecule type" value="Genomic_DNA"/>
</dbReference>
<evidence type="ECO:0000313" key="1">
    <source>
        <dbReference type="EMBL" id="MDY0872752.1"/>
    </source>
</evidence>
<reference evidence="1 2" key="1">
    <citation type="journal article" date="2013" name="Antonie Van Leeuwenhoek">
        <title>Dongia rigui sp. nov., isolated from freshwater of a large wetland in Korea.</title>
        <authorList>
            <person name="Baik K.S."/>
            <person name="Hwang Y.M."/>
            <person name="Choi J.S."/>
            <person name="Kwon J."/>
            <person name="Seong C.N."/>
        </authorList>
    </citation>
    <scope>NUCLEOTIDE SEQUENCE [LARGE SCALE GENOMIC DNA]</scope>
    <source>
        <strain evidence="1 2">04SU4-P</strain>
    </source>
</reference>